<proteinExistence type="predicted"/>
<dbReference type="AlphaFoldDB" id="A0A0B2BT23"/>
<dbReference type="OrthoDB" id="7626446at2"/>
<dbReference type="RefSeq" id="WP_039097033.1">
    <property type="nucleotide sequence ID" value="NZ_JTDN01000002.1"/>
</dbReference>
<comment type="caution">
    <text evidence="3">The sequence shown here is derived from an EMBL/GenBank/DDBJ whole genome shotgun (WGS) entry which is preliminary data.</text>
</comment>
<dbReference type="PANTHER" id="PTHR34580">
    <property type="match status" value="1"/>
</dbReference>
<feature type="domain" description="WCX" evidence="2">
    <location>
        <begin position="246"/>
        <end position="321"/>
    </location>
</feature>
<name>A0A0B2BT23_9SPHN</name>
<gene>
    <name evidence="3" type="ORF">PK98_11415</name>
</gene>
<dbReference type="Pfam" id="PF25583">
    <property type="entry name" value="WCX"/>
    <property type="match status" value="1"/>
</dbReference>
<accession>A0A0B2BT23</accession>
<evidence type="ECO:0000313" key="3">
    <source>
        <dbReference type="EMBL" id="KHL24584.1"/>
    </source>
</evidence>
<dbReference type="PROSITE" id="PS52050">
    <property type="entry name" value="WYL"/>
    <property type="match status" value="1"/>
</dbReference>
<sequence>MARMARLDRLLTLVGALNDTAEGLTLDEMAEAIGSDRRTAERLRDVIRLHFELEEELVDRRKRFRIRGTLRRVYTRPNAAELAALQAAAEGARRAGATHAPLLETLGAKVRAALDDREKRRLDPDLEPLARLQRQFVPAGPLATGDPASLTQVQGAIMAGQCLEFDYLREGWEEPRWRRVIPMGLIHGPVTYLIGQMPGRDQPPVPYRLDRMSDARIGNEPGCPAEDWDLDAWMAGSFGIWREEGHDVVLRVSPGAMARGRAWRFHPGQVVEQDGDELVVRFHAGGLREIADHLFTWGGEVRIEAPEELRAVMRDRLVAAAASV</sequence>
<keyword evidence="4" id="KW-1185">Reference proteome</keyword>
<dbReference type="InterPro" id="IPR026881">
    <property type="entry name" value="WYL_dom"/>
</dbReference>
<evidence type="ECO:0000313" key="4">
    <source>
        <dbReference type="Proteomes" id="UP000030988"/>
    </source>
</evidence>
<dbReference type="STRING" id="1572751.PK98_11415"/>
<reference evidence="3 4" key="1">
    <citation type="submission" date="2014-11" db="EMBL/GenBank/DDBJ databases">
        <title>Draft genome sequence of Kirrobacter mercurialis.</title>
        <authorList>
            <person name="Coil D.A."/>
            <person name="Eisen J.A."/>
        </authorList>
    </citation>
    <scope>NUCLEOTIDE SEQUENCE [LARGE SCALE GENOMIC DNA]</scope>
    <source>
        <strain evidence="3 4">Coronado</strain>
    </source>
</reference>
<organism evidence="3 4">
    <name type="scientific">Croceibacterium mercuriale</name>
    <dbReference type="NCBI Taxonomy" id="1572751"/>
    <lineage>
        <taxon>Bacteria</taxon>
        <taxon>Pseudomonadati</taxon>
        <taxon>Pseudomonadota</taxon>
        <taxon>Alphaproteobacteria</taxon>
        <taxon>Sphingomonadales</taxon>
        <taxon>Erythrobacteraceae</taxon>
        <taxon>Croceibacterium</taxon>
    </lineage>
</organism>
<evidence type="ECO:0000259" key="1">
    <source>
        <dbReference type="Pfam" id="PF13280"/>
    </source>
</evidence>
<dbReference type="Pfam" id="PF13280">
    <property type="entry name" value="WYL"/>
    <property type="match status" value="1"/>
</dbReference>
<dbReference type="PANTHER" id="PTHR34580:SF1">
    <property type="entry name" value="PROTEIN PAFC"/>
    <property type="match status" value="1"/>
</dbReference>
<protein>
    <submittedName>
        <fullName evidence="3">Uncharacterized protein</fullName>
    </submittedName>
</protein>
<dbReference type="EMBL" id="JTDN01000002">
    <property type="protein sequence ID" value="KHL24584.1"/>
    <property type="molecule type" value="Genomic_DNA"/>
</dbReference>
<dbReference type="InterPro" id="IPR057727">
    <property type="entry name" value="WCX_dom"/>
</dbReference>
<feature type="domain" description="WYL" evidence="1">
    <location>
        <begin position="150"/>
        <end position="217"/>
    </location>
</feature>
<dbReference type="InterPro" id="IPR051534">
    <property type="entry name" value="CBASS_pafABC_assoc_protein"/>
</dbReference>
<evidence type="ECO:0000259" key="2">
    <source>
        <dbReference type="Pfam" id="PF25583"/>
    </source>
</evidence>
<dbReference type="Proteomes" id="UP000030988">
    <property type="component" value="Unassembled WGS sequence"/>
</dbReference>